<name>A0AAV7RX75_PLEWA</name>
<comment type="caution">
    <text evidence="1">The sequence shown here is derived from an EMBL/GenBank/DDBJ whole genome shotgun (WGS) entry which is preliminary data.</text>
</comment>
<reference evidence="1" key="1">
    <citation type="journal article" date="2022" name="bioRxiv">
        <title>Sequencing and chromosome-scale assembly of the giantPleurodeles waltlgenome.</title>
        <authorList>
            <person name="Brown T."/>
            <person name="Elewa A."/>
            <person name="Iarovenko S."/>
            <person name="Subramanian E."/>
            <person name="Araus A.J."/>
            <person name="Petzold A."/>
            <person name="Susuki M."/>
            <person name="Suzuki K.-i.T."/>
            <person name="Hayashi T."/>
            <person name="Toyoda A."/>
            <person name="Oliveira C."/>
            <person name="Osipova E."/>
            <person name="Leigh N.D."/>
            <person name="Simon A."/>
            <person name="Yun M.H."/>
        </authorList>
    </citation>
    <scope>NUCLEOTIDE SEQUENCE</scope>
    <source>
        <strain evidence="1">20211129_DDA</strain>
        <tissue evidence="1">Liver</tissue>
    </source>
</reference>
<dbReference type="Gene3D" id="3.30.250.20">
    <property type="entry name" value="L1 transposable element, C-terminal domain"/>
    <property type="match status" value="1"/>
</dbReference>
<dbReference type="Proteomes" id="UP001066276">
    <property type="component" value="Chromosome 5"/>
</dbReference>
<protein>
    <submittedName>
        <fullName evidence="1">Uncharacterized protein</fullName>
    </submittedName>
</protein>
<organism evidence="1 2">
    <name type="scientific">Pleurodeles waltl</name>
    <name type="common">Iberian ribbed newt</name>
    <dbReference type="NCBI Taxonomy" id="8319"/>
    <lineage>
        <taxon>Eukaryota</taxon>
        <taxon>Metazoa</taxon>
        <taxon>Chordata</taxon>
        <taxon>Craniata</taxon>
        <taxon>Vertebrata</taxon>
        <taxon>Euteleostomi</taxon>
        <taxon>Amphibia</taxon>
        <taxon>Batrachia</taxon>
        <taxon>Caudata</taxon>
        <taxon>Salamandroidea</taxon>
        <taxon>Salamandridae</taxon>
        <taxon>Pleurodelinae</taxon>
        <taxon>Pleurodeles</taxon>
    </lineage>
</organism>
<dbReference type="InterPro" id="IPR042566">
    <property type="entry name" value="L1_C"/>
</dbReference>
<keyword evidence="2" id="KW-1185">Reference proteome</keyword>
<dbReference type="AlphaFoldDB" id="A0AAV7RX75"/>
<dbReference type="EMBL" id="JANPWB010000009">
    <property type="protein sequence ID" value="KAJ1156227.1"/>
    <property type="molecule type" value="Genomic_DNA"/>
</dbReference>
<sequence length="107" mass="12462">MVTGSRGADEGWRRSRTRLDTDLQLSLMRGGGLSARPRVQELQENFMPIKNLLREHHIQYSLVFPAKLRIQHDGKILFHDTPQAAMDWFERLSLSGSNRTQEWRETS</sequence>
<evidence type="ECO:0000313" key="2">
    <source>
        <dbReference type="Proteomes" id="UP001066276"/>
    </source>
</evidence>
<gene>
    <name evidence="1" type="ORF">NDU88_008951</name>
</gene>
<proteinExistence type="predicted"/>
<accession>A0AAV7RX75</accession>
<evidence type="ECO:0000313" key="1">
    <source>
        <dbReference type="EMBL" id="KAJ1156227.1"/>
    </source>
</evidence>